<dbReference type="GeneID" id="5797775"/>
<dbReference type="KEGG" id="vg:5797775"/>
<reference evidence="2" key="1">
    <citation type="journal article" date="2008" name="J. Virol.">
        <title>Structure of the acidianus filamentous virus 3 and comparative genomics of related archaeal lipothrixviruses.</title>
        <authorList>
            <person name="Vestergaard G."/>
            <person name="Aramayo R."/>
            <person name="Basta T."/>
            <person name="Haring M."/>
            <person name="Peng X."/>
            <person name="Brugger K."/>
            <person name="Chen L."/>
            <person name="Rachel R."/>
            <person name="Boisset N."/>
            <person name="Garrett R.A."/>
            <person name="Prangishvili D."/>
        </authorList>
    </citation>
    <scope>NUCLEOTIDE SEQUENCE [LARGE SCALE GENOMIC DNA]</scope>
</reference>
<proteinExistence type="predicted"/>
<evidence type="ECO:0000313" key="1">
    <source>
        <dbReference type="EMBL" id="CAJ31527.1"/>
    </source>
</evidence>
<dbReference type="OrthoDB" id="21302at10239"/>
<evidence type="ECO:0000313" key="2">
    <source>
        <dbReference type="Proteomes" id="UP000001310"/>
    </source>
</evidence>
<organism evidence="1 2">
    <name type="scientific">Betalipothrixvirus acidiani</name>
    <dbReference type="NCBI Taxonomy" id="346881"/>
    <lineage>
        <taxon>Viruses</taxon>
        <taxon>Adnaviria</taxon>
        <taxon>Zilligvirae</taxon>
        <taxon>Taleaviricota</taxon>
        <taxon>Tokiviricetes</taxon>
        <taxon>Ligamenvirales</taxon>
        <taxon>Lipothrixviridae</taxon>
        <taxon>Betalipothrixvirus</taxon>
    </lineage>
</organism>
<sequence length="72" mass="8115">MSLCLRQIGGKQVLYIPAYLESNFEVGKIYPVVVGDKIVPLKCVRTAKRKVLYIPSSLSDLFTEGCYTFKLL</sequence>
<accession>A7WKC6</accession>
<keyword evidence="2" id="KW-1185">Reference proteome</keyword>
<protein>
    <submittedName>
        <fullName evidence="1">Uncharacterized protein</fullName>
    </submittedName>
</protein>
<dbReference type="EMBL" id="AM087120">
    <property type="protein sequence ID" value="CAJ31527.1"/>
    <property type="molecule type" value="Genomic_DNA"/>
</dbReference>
<name>A7WKC6_9VIRU</name>
<dbReference type="RefSeq" id="YP_001604379.1">
    <property type="nucleotide sequence ID" value="NC_010155.1"/>
</dbReference>
<dbReference type="Proteomes" id="UP000001310">
    <property type="component" value="Segment"/>
</dbReference>